<name>C9SCC9_VERA1</name>
<evidence type="ECO:0000313" key="3">
    <source>
        <dbReference type="EMBL" id="EEY16744.1"/>
    </source>
</evidence>
<feature type="transmembrane region" description="Helical" evidence="2">
    <location>
        <begin position="417"/>
        <end position="438"/>
    </location>
</feature>
<keyword evidence="4" id="KW-1185">Reference proteome</keyword>
<feature type="compositionally biased region" description="Polar residues" evidence="1">
    <location>
        <begin position="79"/>
        <end position="92"/>
    </location>
</feature>
<dbReference type="OrthoDB" id="3177213at2759"/>
<feature type="transmembrane region" description="Helical" evidence="2">
    <location>
        <begin position="450"/>
        <end position="471"/>
    </location>
</feature>
<proteinExistence type="predicted"/>
<gene>
    <name evidence="3" type="ORF">VDBG_02853</name>
</gene>
<evidence type="ECO:0000256" key="1">
    <source>
        <dbReference type="SAM" id="MobiDB-lite"/>
    </source>
</evidence>
<dbReference type="Proteomes" id="UP000008698">
    <property type="component" value="Unassembled WGS sequence"/>
</dbReference>
<evidence type="ECO:0000256" key="2">
    <source>
        <dbReference type="SAM" id="Phobius"/>
    </source>
</evidence>
<keyword evidence="2" id="KW-0812">Transmembrane</keyword>
<dbReference type="HOGENOM" id="CLU_016136_2_1_1"/>
<reference evidence="4" key="1">
    <citation type="journal article" date="2011" name="PLoS Pathog.">
        <title>Comparative genomics yields insights into niche adaptation of plant vascular wilt pathogens.</title>
        <authorList>
            <person name="Klosterman S.J."/>
            <person name="Subbarao K.V."/>
            <person name="Kang S."/>
            <person name="Veronese P."/>
            <person name="Gold S.E."/>
            <person name="Thomma B.P.H.J."/>
            <person name="Chen Z."/>
            <person name="Henrissat B."/>
            <person name="Lee Y.-H."/>
            <person name="Park J."/>
            <person name="Garcia-Pedrajas M.D."/>
            <person name="Barbara D.J."/>
            <person name="Anchieta A."/>
            <person name="de Jonge R."/>
            <person name="Santhanam P."/>
            <person name="Maruthachalam K."/>
            <person name="Atallah Z."/>
            <person name="Amyotte S.G."/>
            <person name="Paz Z."/>
            <person name="Inderbitzin P."/>
            <person name="Hayes R.J."/>
            <person name="Heiman D.I."/>
            <person name="Young S."/>
            <person name="Zeng Q."/>
            <person name="Engels R."/>
            <person name="Galagan J."/>
            <person name="Cuomo C.A."/>
            <person name="Dobinson K.F."/>
            <person name="Ma L.-J."/>
        </authorList>
    </citation>
    <scope>NUCLEOTIDE SEQUENCE [LARGE SCALE GENOMIC DNA]</scope>
    <source>
        <strain evidence="4">VaMs.102 / ATCC MYA-4576 / FGSC 10136</strain>
    </source>
</reference>
<evidence type="ECO:0008006" key="5">
    <source>
        <dbReference type="Google" id="ProtNLM"/>
    </source>
</evidence>
<dbReference type="AlphaFoldDB" id="C9SCC9"/>
<dbReference type="EMBL" id="DS985216">
    <property type="protein sequence ID" value="EEY16744.1"/>
    <property type="molecule type" value="Genomic_DNA"/>
</dbReference>
<dbReference type="PANTHER" id="PTHR42101">
    <property type="entry name" value="CHROMOSOME 16, WHOLE GENOME SHOTGUN SEQUENCE"/>
    <property type="match status" value="1"/>
</dbReference>
<organism evidence="4">
    <name type="scientific">Verticillium alfalfae (strain VaMs.102 / ATCC MYA-4576 / FGSC 10136)</name>
    <name type="common">Verticillium wilt of alfalfa</name>
    <name type="synonym">Verticillium albo-atrum</name>
    <dbReference type="NCBI Taxonomy" id="526221"/>
    <lineage>
        <taxon>Eukaryota</taxon>
        <taxon>Fungi</taxon>
        <taxon>Dikarya</taxon>
        <taxon>Ascomycota</taxon>
        <taxon>Pezizomycotina</taxon>
        <taxon>Sordariomycetes</taxon>
        <taxon>Hypocreomycetidae</taxon>
        <taxon>Glomerellales</taxon>
        <taxon>Plectosphaerellaceae</taxon>
        <taxon>Verticillium</taxon>
    </lineage>
</organism>
<dbReference type="KEGG" id="val:VDBG_02853"/>
<dbReference type="RefSeq" id="XP_003006714.1">
    <property type="nucleotide sequence ID" value="XM_003006668.1"/>
</dbReference>
<dbReference type="PANTHER" id="PTHR42101:SF1">
    <property type="entry name" value="LOW TEMPERATURE REQUIREMENT A"/>
    <property type="match status" value="1"/>
</dbReference>
<accession>C9SCC9</accession>
<sequence>MTRLPTSHFDMRRTDSINSSTALTGVQRADSGISSIEHLGVPRTDSSRSAASTASWGLDYLQEEKIAPLKWIKSPVNVRTDSSGEASDNAAASDNGEENNKNTNATTANEVLHLSVRENANTIELFSDLFFIANLETFTSAHSVNNVNTLVAYVSFFSIIWFTWFQITLHDVRFSLDSGYERVCKLAQFCIFVGFAFVGSSFDPEQDGQNNQRRPVTLGISIVWRKTGFKRTHLTERMGLLTLVIIGEGAIGATKTVGKVMGNDDHPPSRSGPCRTFPFPPGQDSASSKARSRSSWPWHVLRRFISFRKDVRVACIEQHLDGAALVRAITKALDELKLDDDSNGRDWLPRILDEVRTLGNTTDVCSLGSLGAGTSSLPPAFDTLTRTLTTALADSVNPSSSSAALPAQHPGYMAIYAYYWGSLSLALVFLALFILITRRTDRPLTLSDRAALAVRAAVALTALGLAAAAASERFLMLYLENGATLPTVAGCFLIIVAFDRWAKGVSASRLRRELTGSLEYWDKELQE</sequence>
<feature type="region of interest" description="Disordered" evidence="1">
    <location>
        <begin position="264"/>
        <end position="291"/>
    </location>
</feature>
<protein>
    <recommendedName>
        <fullName evidence="5">Low temperature requirement A</fullName>
    </recommendedName>
</protein>
<keyword evidence="2" id="KW-1133">Transmembrane helix</keyword>
<feature type="region of interest" description="Disordered" evidence="1">
    <location>
        <begin position="79"/>
        <end position="105"/>
    </location>
</feature>
<evidence type="ECO:0000313" key="4">
    <source>
        <dbReference type="Proteomes" id="UP000008698"/>
    </source>
</evidence>
<keyword evidence="2" id="KW-0472">Membrane</keyword>
<dbReference type="STRING" id="526221.C9SCC9"/>
<feature type="region of interest" description="Disordered" evidence="1">
    <location>
        <begin position="1"/>
        <end position="29"/>
    </location>
</feature>
<feature type="transmembrane region" description="Helical" evidence="2">
    <location>
        <begin position="483"/>
        <end position="502"/>
    </location>
</feature>
<dbReference type="GeneID" id="9532856"/>
<dbReference type="eggNOG" id="ENOG502RYB9">
    <property type="taxonomic scope" value="Eukaryota"/>
</dbReference>